<feature type="region of interest" description="Disordered" evidence="1">
    <location>
        <begin position="68"/>
        <end position="89"/>
    </location>
</feature>
<keyword evidence="3" id="KW-1185">Reference proteome</keyword>
<reference evidence="2 3" key="1">
    <citation type="submission" date="2024-04" db="EMBL/GenBank/DDBJ databases">
        <authorList>
            <person name="Fracassetti M."/>
        </authorList>
    </citation>
    <scope>NUCLEOTIDE SEQUENCE [LARGE SCALE GENOMIC DNA]</scope>
</reference>
<evidence type="ECO:0000256" key="1">
    <source>
        <dbReference type="SAM" id="MobiDB-lite"/>
    </source>
</evidence>
<feature type="compositionally biased region" description="Low complexity" evidence="1">
    <location>
        <begin position="68"/>
        <end position="80"/>
    </location>
</feature>
<proteinExistence type="predicted"/>
<protein>
    <submittedName>
        <fullName evidence="2">Uncharacterized protein</fullName>
    </submittedName>
</protein>
<sequence length="89" mass="9817">MHALPASAAHRTGRTQPTILLSSPLLPYRATAELGSRWTSKGIRFGSLSIFFLLPKEVQLQQRWGYPSLSSKSAKSDGSSIVEWRQMSG</sequence>
<evidence type="ECO:0000313" key="2">
    <source>
        <dbReference type="EMBL" id="CAL1406954.1"/>
    </source>
</evidence>
<evidence type="ECO:0000313" key="3">
    <source>
        <dbReference type="Proteomes" id="UP001497516"/>
    </source>
</evidence>
<accession>A0AAV2G8E5</accession>
<dbReference type="AlphaFoldDB" id="A0AAV2G8E5"/>
<organism evidence="2 3">
    <name type="scientific">Linum trigynum</name>
    <dbReference type="NCBI Taxonomy" id="586398"/>
    <lineage>
        <taxon>Eukaryota</taxon>
        <taxon>Viridiplantae</taxon>
        <taxon>Streptophyta</taxon>
        <taxon>Embryophyta</taxon>
        <taxon>Tracheophyta</taxon>
        <taxon>Spermatophyta</taxon>
        <taxon>Magnoliopsida</taxon>
        <taxon>eudicotyledons</taxon>
        <taxon>Gunneridae</taxon>
        <taxon>Pentapetalae</taxon>
        <taxon>rosids</taxon>
        <taxon>fabids</taxon>
        <taxon>Malpighiales</taxon>
        <taxon>Linaceae</taxon>
        <taxon>Linum</taxon>
    </lineage>
</organism>
<dbReference type="Proteomes" id="UP001497516">
    <property type="component" value="Chromosome 8"/>
</dbReference>
<dbReference type="EMBL" id="OZ034821">
    <property type="protein sequence ID" value="CAL1406954.1"/>
    <property type="molecule type" value="Genomic_DNA"/>
</dbReference>
<gene>
    <name evidence="2" type="ORF">LTRI10_LOCUS46646</name>
</gene>
<name>A0AAV2G8E5_9ROSI</name>